<dbReference type="PRINTS" id="PR01005">
    <property type="entry name" value="FLGHOOKAP1"/>
</dbReference>
<accession>A0A1M5STF9</accession>
<keyword evidence="11" id="KW-0969">Cilium</keyword>
<evidence type="ECO:0000313" key="11">
    <source>
        <dbReference type="EMBL" id="SHH41829.1"/>
    </source>
</evidence>
<evidence type="ECO:0000259" key="9">
    <source>
        <dbReference type="Pfam" id="PF06429"/>
    </source>
</evidence>
<dbReference type="AlphaFoldDB" id="A0A1M5STF9"/>
<name>A0A1M5STF9_9FIRM</name>
<protein>
    <recommendedName>
        <fullName evidence="4 7">Flagellar hook-associated protein 1</fullName>
        <shortName evidence="7">HAP1</shortName>
    </recommendedName>
</protein>
<comment type="subcellular location">
    <subcellularLocation>
        <location evidence="1 7">Bacterial flagellum</location>
    </subcellularLocation>
    <subcellularLocation>
        <location evidence="2 7">Secreted</location>
    </subcellularLocation>
</comment>
<keyword evidence="11" id="KW-0282">Flagellum</keyword>
<evidence type="ECO:0000256" key="7">
    <source>
        <dbReference type="RuleBase" id="RU362065"/>
    </source>
</evidence>
<evidence type="ECO:0000259" key="10">
    <source>
        <dbReference type="Pfam" id="PF22638"/>
    </source>
</evidence>
<feature type="domain" description="Flagellar basal-body/hook protein C-terminal" evidence="9">
    <location>
        <begin position="429"/>
        <end position="467"/>
    </location>
</feature>
<dbReference type="SUPFAM" id="SSF64518">
    <property type="entry name" value="Phase 1 flagellin"/>
    <property type="match status" value="1"/>
</dbReference>
<dbReference type="Pfam" id="PF00460">
    <property type="entry name" value="Flg_bb_rod"/>
    <property type="match status" value="1"/>
</dbReference>
<dbReference type="InterPro" id="IPR001444">
    <property type="entry name" value="Flag_bb_rod_N"/>
</dbReference>
<evidence type="ECO:0000259" key="8">
    <source>
        <dbReference type="Pfam" id="PF00460"/>
    </source>
</evidence>
<dbReference type="NCBIfam" id="TIGR02492">
    <property type="entry name" value="flgK_ends"/>
    <property type="match status" value="1"/>
</dbReference>
<dbReference type="RefSeq" id="WP_084604086.1">
    <property type="nucleotide sequence ID" value="NZ_FQXR01000002.1"/>
</dbReference>
<keyword evidence="5 7" id="KW-0964">Secreted</keyword>
<reference evidence="11 12" key="1">
    <citation type="submission" date="2016-11" db="EMBL/GenBank/DDBJ databases">
        <authorList>
            <person name="Jaros S."/>
            <person name="Januszkiewicz K."/>
            <person name="Wedrychowicz H."/>
        </authorList>
    </citation>
    <scope>NUCLEOTIDE SEQUENCE [LARGE SCALE GENOMIC DNA]</scope>
    <source>
        <strain evidence="11 12">DSM 13106</strain>
    </source>
</reference>
<gene>
    <name evidence="7" type="primary">flgK</name>
    <name evidence="11" type="ORF">SAMN02745180_00275</name>
</gene>
<comment type="similarity">
    <text evidence="3 7">Belongs to the flagella basal body rod proteins family.</text>
</comment>
<dbReference type="InterPro" id="IPR010930">
    <property type="entry name" value="Flg_bb/hook_C_dom"/>
</dbReference>
<proteinExistence type="inferred from homology"/>
<dbReference type="EMBL" id="FQXR01000002">
    <property type="protein sequence ID" value="SHH41829.1"/>
    <property type="molecule type" value="Genomic_DNA"/>
</dbReference>
<dbReference type="GO" id="GO:0044780">
    <property type="term" value="P:bacterial-type flagellum assembly"/>
    <property type="evidence" value="ECO:0007669"/>
    <property type="project" value="InterPro"/>
</dbReference>
<feature type="domain" description="Flagellar basal body rod protein N-terminal" evidence="8">
    <location>
        <begin position="4"/>
        <end position="33"/>
    </location>
</feature>
<dbReference type="Proteomes" id="UP000184389">
    <property type="component" value="Unassembled WGS sequence"/>
</dbReference>
<sequence length="474" mass="53368">MYGFNTAVSGLLASQRALYVTNHNISNMNTDGYSRQVALQRATNPMSLPGIGYLGTGTEIYDIVRMRDSYVDFKYWNESAPKGEWEAKRTSLLEIEKLLGEPSDSSFRKYMDDFFSSLDELSKNPSDYAFRQPVKESALSLTKHINETAKRLENMRKETIFSIDTKVKQINDIADQIGNLNKQIYVLELDGKSANDLRDKRELLVDELSKIVNVRVDESKDGKYRVNVGGISLIDHDYINKMEYKPKNSAYPYENRELKWADGNKVTLQSGELKGLIELVEGDGEKGSYRGIPFYQKKLDDFAGGFAGKINEQHGKGYDLEGEQGKEFFTFDANNPALTISVSQAILEDVGKIAAAGTKDGVEDNTNILKIIDLREDKAFFGDGMSKGTPDDFIKSILSNLAVDSMQAQRMDSTQKLIIKNIEKRRQSESGVYQDEEMTNLVKFQHSYTASARMITTLDQILDVTINRLGLVGR</sequence>
<evidence type="ECO:0000256" key="1">
    <source>
        <dbReference type="ARBA" id="ARBA00004365"/>
    </source>
</evidence>
<dbReference type="GO" id="GO:0005198">
    <property type="term" value="F:structural molecule activity"/>
    <property type="evidence" value="ECO:0007669"/>
    <property type="project" value="UniProtKB-UniRule"/>
</dbReference>
<evidence type="ECO:0000256" key="3">
    <source>
        <dbReference type="ARBA" id="ARBA00009677"/>
    </source>
</evidence>
<evidence type="ECO:0000256" key="4">
    <source>
        <dbReference type="ARBA" id="ARBA00016244"/>
    </source>
</evidence>
<evidence type="ECO:0000256" key="2">
    <source>
        <dbReference type="ARBA" id="ARBA00004613"/>
    </source>
</evidence>
<keyword evidence="12" id="KW-1185">Reference proteome</keyword>
<evidence type="ECO:0000256" key="5">
    <source>
        <dbReference type="ARBA" id="ARBA00022525"/>
    </source>
</evidence>
<dbReference type="InterPro" id="IPR053927">
    <property type="entry name" value="FlgK_helical"/>
</dbReference>
<dbReference type="PANTHER" id="PTHR30033">
    <property type="entry name" value="FLAGELLAR HOOK-ASSOCIATED PROTEIN 1"/>
    <property type="match status" value="1"/>
</dbReference>
<dbReference type="PANTHER" id="PTHR30033:SF1">
    <property type="entry name" value="FLAGELLAR HOOK-ASSOCIATED PROTEIN 1"/>
    <property type="match status" value="1"/>
</dbReference>
<dbReference type="Pfam" id="PF06429">
    <property type="entry name" value="Flg_bbr_C"/>
    <property type="match status" value="1"/>
</dbReference>
<feature type="domain" description="Flagellar hook-associated protein FlgK helical" evidence="10">
    <location>
        <begin position="94"/>
        <end position="329"/>
    </location>
</feature>
<dbReference type="GO" id="GO:0009424">
    <property type="term" value="C:bacterial-type flagellum hook"/>
    <property type="evidence" value="ECO:0007669"/>
    <property type="project" value="UniProtKB-UniRule"/>
</dbReference>
<keyword evidence="6 7" id="KW-0975">Bacterial flagellum</keyword>
<dbReference type="Pfam" id="PF22638">
    <property type="entry name" value="FlgK_D1"/>
    <property type="match status" value="1"/>
</dbReference>
<dbReference type="STRING" id="1123281.SAMN02745180_00275"/>
<dbReference type="InterPro" id="IPR002371">
    <property type="entry name" value="FlgK"/>
</dbReference>
<keyword evidence="11" id="KW-0966">Cell projection</keyword>
<organism evidence="11 12">
    <name type="scientific">Sporanaerobacter acetigenes DSM 13106</name>
    <dbReference type="NCBI Taxonomy" id="1123281"/>
    <lineage>
        <taxon>Bacteria</taxon>
        <taxon>Bacillati</taxon>
        <taxon>Bacillota</taxon>
        <taxon>Tissierellia</taxon>
        <taxon>Tissierellales</taxon>
        <taxon>Sporanaerobacteraceae</taxon>
        <taxon>Sporanaerobacter</taxon>
    </lineage>
</organism>
<dbReference type="OrthoDB" id="9802553at2"/>
<dbReference type="GO" id="GO:0005576">
    <property type="term" value="C:extracellular region"/>
    <property type="evidence" value="ECO:0007669"/>
    <property type="project" value="UniProtKB-SubCell"/>
</dbReference>
<evidence type="ECO:0000313" key="12">
    <source>
        <dbReference type="Proteomes" id="UP000184389"/>
    </source>
</evidence>
<evidence type="ECO:0000256" key="6">
    <source>
        <dbReference type="ARBA" id="ARBA00023143"/>
    </source>
</evidence>